<dbReference type="InParanoid" id="E2AV65"/>
<dbReference type="AlphaFoldDB" id="E2AV65"/>
<dbReference type="EMBL" id="GL443034">
    <property type="protein sequence ID" value="EFN62674.1"/>
    <property type="molecule type" value="Genomic_DNA"/>
</dbReference>
<sequence length="26" mass="3125">QHNIGREKICAREAFLMTLWYLSNTE</sequence>
<name>E2AV65_CAMFO</name>
<evidence type="ECO:0000313" key="2">
    <source>
        <dbReference type="Proteomes" id="UP000000311"/>
    </source>
</evidence>
<feature type="non-terminal residue" evidence="1">
    <location>
        <position position="1"/>
    </location>
</feature>
<accession>E2AV65</accession>
<keyword evidence="2" id="KW-1185">Reference proteome</keyword>
<evidence type="ECO:0000313" key="1">
    <source>
        <dbReference type="EMBL" id="EFN62674.1"/>
    </source>
</evidence>
<protein>
    <submittedName>
        <fullName evidence="1">Uncharacterized protein</fullName>
    </submittedName>
</protein>
<gene>
    <name evidence="1" type="ORF">EAG_09556</name>
</gene>
<organism evidence="2">
    <name type="scientific">Camponotus floridanus</name>
    <name type="common">Florida carpenter ant</name>
    <dbReference type="NCBI Taxonomy" id="104421"/>
    <lineage>
        <taxon>Eukaryota</taxon>
        <taxon>Metazoa</taxon>
        <taxon>Ecdysozoa</taxon>
        <taxon>Arthropoda</taxon>
        <taxon>Hexapoda</taxon>
        <taxon>Insecta</taxon>
        <taxon>Pterygota</taxon>
        <taxon>Neoptera</taxon>
        <taxon>Endopterygota</taxon>
        <taxon>Hymenoptera</taxon>
        <taxon>Apocrita</taxon>
        <taxon>Aculeata</taxon>
        <taxon>Formicoidea</taxon>
        <taxon>Formicidae</taxon>
        <taxon>Formicinae</taxon>
        <taxon>Camponotus</taxon>
    </lineage>
</organism>
<feature type="non-terminal residue" evidence="1">
    <location>
        <position position="26"/>
    </location>
</feature>
<reference evidence="1 2" key="1">
    <citation type="journal article" date="2010" name="Science">
        <title>Genomic comparison of the ants Camponotus floridanus and Harpegnathos saltator.</title>
        <authorList>
            <person name="Bonasio R."/>
            <person name="Zhang G."/>
            <person name="Ye C."/>
            <person name="Mutti N.S."/>
            <person name="Fang X."/>
            <person name="Qin N."/>
            <person name="Donahue G."/>
            <person name="Yang P."/>
            <person name="Li Q."/>
            <person name="Li C."/>
            <person name="Zhang P."/>
            <person name="Huang Z."/>
            <person name="Berger S.L."/>
            <person name="Reinberg D."/>
            <person name="Wang J."/>
            <person name="Liebig J."/>
        </authorList>
    </citation>
    <scope>NUCLEOTIDE SEQUENCE [LARGE SCALE GENOMIC DNA]</scope>
    <source>
        <strain evidence="2">C129</strain>
    </source>
</reference>
<proteinExistence type="predicted"/>
<dbReference type="Proteomes" id="UP000000311">
    <property type="component" value="Unassembled WGS sequence"/>
</dbReference>